<accession>A0ACB7T108</accession>
<keyword evidence="2" id="KW-1185">Reference proteome</keyword>
<organism evidence="1 2">
    <name type="scientific">Hyalomma asiaticum</name>
    <name type="common">Tick</name>
    <dbReference type="NCBI Taxonomy" id="266040"/>
    <lineage>
        <taxon>Eukaryota</taxon>
        <taxon>Metazoa</taxon>
        <taxon>Ecdysozoa</taxon>
        <taxon>Arthropoda</taxon>
        <taxon>Chelicerata</taxon>
        <taxon>Arachnida</taxon>
        <taxon>Acari</taxon>
        <taxon>Parasitiformes</taxon>
        <taxon>Ixodida</taxon>
        <taxon>Ixodoidea</taxon>
        <taxon>Ixodidae</taxon>
        <taxon>Hyalomminae</taxon>
        <taxon>Hyalomma</taxon>
    </lineage>
</organism>
<reference evidence="1" key="1">
    <citation type="submission" date="2020-05" db="EMBL/GenBank/DDBJ databases">
        <title>Large-scale comparative analyses of tick genomes elucidate their genetic diversity and vector capacities.</title>
        <authorList>
            <person name="Jia N."/>
            <person name="Wang J."/>
            <person name="Shi W."/>
            <person name="Du L."/>
            <person name="Sun Y."/>
            <person name="Zhan W."/>
            <person name="Jiang J."/>
            <person name="Wang Q."/>
            <person name="Zhang B."/>
            <person name="Ji P."/>
            <person name="Sakyi L.B."/>
            <person name="Cui X."/>
            <person name="Yuan T."/>
            <person name="Jiang B."/>
            <person name="Yang W."/>
            <person name="Lam T.T.-Y."/>
            <person name="Chang Q."/>
            <person name="Ding S."/>
            <person name="Wang X."/>
            <person name="Zhu J."/>
            <person name="Ruan X."/>
            <person name="Zhao L."/>
            <person name="Wei J."/>
            <person name="Que T."/>
            <person name="Du C."/>
            <person name="Cheng J."/>
            <person name="Dai P."/>
            <person name="Han X."/>
            <person name="Huang E."/>
            <person name="Gao Y."/>
            <person name="Liu J."/>
            <person name="Shao H."/>
            <person name="Ye R."/>
            <person name="Li L."/>
            <person name="Wei W."/>
            <person name="Wang X."/>
            <person name="Wang C."/>
            <person name="Yang T."/>
            <person name="Huo Q."/>
            <person name="Li W."/>
            <person name="Guo W."/>
            <person name="Chen H."/>
            <person name="Zhou L."/>
            <person name="Ni X."/>
            <person name="Tian J."/>
            <person name="Zhou Y."/>
            <person name="Sheng Y."/>
            <person name="Liu T."/>
            <person name="Pan Y."/>
            <person name="Xia L."/>
            <person name="Li J."/>
            <person name="Zhao F."/>
            <person name="Cao W."/>
        </authorList>
    </citation>
    <scope>NUCLEOTIDE SEQUENCE</scope>
    <source>
        <strain evidence="1">Hyas-2018</strain>
    </source>
</reference>
<dbReference type="Proteomes" id="UP000821845">
    <property type="component" value="Chromosome 2"/>
</dbReference>
<evidence type="ECO:0000313" key="2">
    <source>
        <dbReference type="Proteomes" id="UP000821845"/>
    </source>
</evidence>
<evidence type="ECO:0000313" key="1">
    <source>
        <dbReference type="EMBL" id="KAH6938589.1"/>
    </source>
</evidence>
<protein>
    <submittedName>
        <fullName evidence="1">Uncharacterized protein</fullName>
    </submittedName>
</protein>
<sequence>MHTAGSGDRLGLLSHTQKRAPPTITDINASTSEIVKQVADATQVVELKDTVPHLDRYYTHLWERKNSLEALLATRKWDRDIRRRLARAYTNIENYAIELTRQSWHNICDQMNKTRNTRSTRDLLRHLLDPRGGKHQARQ</sequence>
<name>A0ACB7T108_HYAAI</name>
<gene>
    <name evidence="1" type="ORF">HPB50_010939</name>
</gene>
<dbReference type="EMBL" id="CM023482">
    <property type="protein sequence ID" value="KAH6938589.1"/>
    <property type="molecule type" value="Genomic_DNA"/>
</dbReference>
<comment type="caution">
    <text evidence="1">The sequence shown here is derived from an EMBL/GenBank/DDBJ whole genome shotgun (WGS) entry which is preliminary data.</text>
</comment>
<proteinExistence type="predicted"/>